<keyword evidence="7" id="KW-0378">Hydrolase</keyword>
<comment type="caution">
    <text evidence="11">The sequence shown here is derived from an EMBL/GenBank/DDBJ whole genome shotgun (WGS) entry which is preliminary data.</text>
</comment>
<evidence type="ECO:0000256" key="6">
    <source>
        <dbReference type="ARBA" id="ARBA00022692"/>
    </source>
</evidence>
<feature type="transmembrane region" description="Helical" evidence="10">
    <location>
        <begin position="106"/>
        <end position="129"/>
    </location>
</feature>
<feature type="transmembrane region" description="Helical" evidence="10">
    <location>
        <begin position="73"/>
        <end position="94"/>
    </location>
</feature>
<keyword evidence="5" id="KW-0645">Protease</keyword>
<feature type="transmembrane region" description="Helical" evidence="10">
    <location>
        <begin position="202"/>
        <end position="222"/>
    </location>
</feature>
<dbReference type="AlphaFoldDB" id="A0A2H0R5I0"/>
<evidence type="ECO:0000256" key="1">
    <source>
        <dbReference type="ARBA" id="ARBA00004651"/>
    </source>
</evidence>
<evidence type="ECO:0000313" key="11">
    <source>
        <dbReference type="EMBL" id="PIR41075.1"/>
    </source>
</evidence>
<reference evidence="11 12" key="1">
    <citation type="submission" date="2017-09" db="EMBL/GenBank/DDBJ databases">
        <title>Depth-based differentiation of microbial function through sediment-hosted aquifers and enrichment of novel symbionts in the deep terrestrial subsurface.</title>
        <authorList>
            <person name="Probst A.J."/>
            <person name="Ladd B."/>
            <person name="Jarett J.K."/>
            <person name="Geller-Mcgrath D.E."/>
            <person name="Sieber C.M."/>
            <person name="Emerson J.B."/>
            <person name="Anantharaman K."/>
            <person name="Thomas B.C."/>
            <person name="Malmstrom R."/>
            <person name="Stieglmeier M."/>
            <person name="Klingl A."/>
            <person name="Woyke T."/>
            <person name="Ryan C.M."/>
            <person name="Banfield J.F."/>
        </authorList>
    </citation>
    <scope>NUCLEOTIDE SEQUENCE [LARGE SCALE GENOMIC DNA]</scope>
    <source>
        <strain evidence="11">CG10_big_fil_rev_8_21_14_0_10_46_23</strain>
    </source>
</reference>
<dbReference type="InterPro" id="IPR026898">
    <property type="entry name" value="PrsW"/>
</dbReference>
<accession>A0A2H0R5I0</accession>
<feature type="transmembrane region" description="Helical" evidence="10">
    <location>
        <begin position="149"/>
        <end position="168"/>
    </location>
</feature>
<keyword evidence="9 10" id="KW-0472">Membrane</keyword>
<keyword evidence="8 10" id="KW-1133">Transmembrane helix</keyword>
<evidence type="ECO:0000256" key="3">
    <source>
        <dbReference type="ARBA" id="ARBA00018997"/>
    </source>
</evidence>
<evidence type="ECO:0000313" key="12">
    <source>
        <dbReference type="Proteomes" id="UP000230232"/>
    </source>
</evidence>
<evidence type="ECO:0000256" key="2">
    <source>
        <dbReference type="ARBA" id="ARBA00009165"/>
    </source>
</evidence>
<feature type="transmembrane region" description="Helical" evidence="10">
    <location>
        <begin position="175"/>
        <end position="196"/>
    </location>
</feature>
<keyword evidence="6 10" id="KW-0812">Transmembrane</keyword>
<feature type="transmembrane region" description="Helical" evidence="10">
    <location>
        <begin position="6"/>
        <end position="25"/>
    </location>
</feature>
<proteinExistence type="inferred from homology"/>
<evidence type="ECO:0000256" key="5">
    <source>
        <dbReference type="ARBA" id="ARBA00022670"/>
    </source>
</evidence>
<protein>
    <recommendedName>
        <fullName evidence="3">Protease PrsW</fullName>
    </recommendedName>
</protein>
<evidence type="ECO:0000256" key="10">
    <source>
        <dbReference type="SAM" id="Phobius"/>
    </source>
</evidence>
<dbReference type="Proteomes" id="UP000230232">
    <property type="component" value="Unassembled WGS sequence"/>
</dbReference>
<dbReference type="PIRSF" id="PIRSF016933">
    <property type="entry name" value="PrsW"/>
    <property type="match status" value="1"/>
</dbReference>
<keyword evidence="4" id="KW-1003">Cell membrane</keyword>
<gene>
    <name evidence="11" type="ORF">COV31_02945</name>
</gene>
<comment type="similarity">
    <text evidence="2">Belongs to the protease PrsW family.</text>
</comment>
<evidence type="ECO:0000256" key="9">
    <source>
        <dbReference type="ARBA" id="ARBA00023136"/>
    </source>
</evidence>
<dbReference type="Pfam" id="PF13367">
    <property type="entry name" value="PrsW-protease"/>
    <property type="match status" value="1"/>
</dbReference>
<dbReference type="InterPro" id="IPR023596">
    <property type="entry name" value="Peptidase_PrsW_arch/bac"/>
</dbReference>
<organism evidence="11 12">
    <name type="scientific">Candidatus Yanofskybacteria bacterium CG10_big_fil_rev_8_21_14_0_10_46_23</name>
    <dbReference type="NCBI Taxonomy" id="1975098"/>
    <lineage>
        <taxon>Bacteria</taxon>
        <taxon>Candidatus Yanofskyibacteriota</taxon>
    </lineage>
</organism>
<dbReference type="EMBL" id="PCXO01000012">
    <property type="protein sequence ID" value="PIR41075.1"/>
    <property type="molecule type" value="Genomic_DNA"/>
</dbReference>
<dbReference type="PANTHER" id="PTHR36844:SF1">
    <property type="entry name" value="PROTEASE PRSW"/>
    <property type="match status" value="1"/>
</dbReference>
<dbReference type="PANTHER" id="PTHR36844">
    <property type="entry name" value="PROTEASE PRSW"/>
    <property type="match status" value="1"/>
</dbReference>
<feature type="transmembrane region" description="Helical" evidence="10">
    <location>
        <begin position="37"/>
        <end position="61"/>
    </location>
</feature>
<dbReference type="GO" id="GO:0005886">
    <property type="term" value="C:plasma membrane"/>
    <property type="evidence" value="ECO:0007669"/>
    <property type="project" value="UniProtKB-SubCell"/>
</dbReference>
<dbReference type="GO" id="GO:0006508">
    <property type="term" value="P:proteolysis"/>
    <property type="evidence" value="ECO:0007669"/>
    <property type="project" value="UniProtKB-KW"/>
</dbReference>
<evidence type="ECO:0000256" key="7">
    <source>
        <dbReference type="ARBA" id="ARBA00022801"/>
    </source>
</evidence>
<dbReference type="GO" id="GO:0008233">
    <property type="term" value="F:peptidase activity"/>
    <property type="evidence" value="ECO:0007669"/>
    <property type="project" value="UniProtKB-KW"/>
</dbReference>
<comment type="subcellular location">
    <subcellularLocation>
        <location evidence="1">Cell membrane</location>
        <topology evidence="1">Multi-pass membrane protein</topology>
    </subcellularLocation>
</comment>
<evidence type="ECO:0000256" key="8">
    <source>
        <dbReference type="ARBA" id="ARBA00022989"/>
    </source>
</evidence>
<evidence type="ECO:0000256" key="4">
    <source>
        <dbReference type="ARBA" id="ARBA00022475"/>
    </source>
</evidence>
<name>A0A2H0R5I0_9BACT</name>
<sequence>MNSLTTISLIVLGFIPSLSWLLFYLRKDAHPEPKANIAKVFFLGMATAPFVIVFQMIPNVVLKLNLGLGSQSFIFWAALVEELFKFLVIWLFILNTQDFDEPIDAMIYMIVAALGFAAMENILFLFRALDGGFQNLIAVWGLRFVGATFLHALAGAVTGYFLGLAWFYHHHAYKIIALGLILATLFHFAFNIFVLNSNLAGGFFYSSFALLLTFSILIAFLFHKLWQRQLRQDYT</sequence>